<reference evidence="2" key="1">
    <citation type="journal article" date="2019" name="Genome Announc.">
        <title>Draft Genome Sequence of Pseudoalteromonas piscicida Strain 36Y ROTHPW, an Hypersaline Seawater Isolate from the South Coast of Sonora, Mexico.</title>
        <authorList>
            <person name="Sanchez-Diaz R."/>
            <person name="Molina-Garza Z.J."/>
            <person name="Cruz-Suarez L.E."/>
            <person name="Selvin J."/>
            <person name="Kiran G.S."/>
            <person name="Ibarra-Gamez J.C."/>
            <person name="Gomez-Gil B."/>
            <person name="Galaviz-Silva L."/>
        </authorList>
    </citation>
    <scope>NUCLEOTIDE SEQUENCE [LARGE SCALE GENOMIC DNA]</scope>
    <source>
        <strain evidence="2">36Y_RITHPW</strain>
    </source>
</reference>
<keyword evidence="2" id="KW-1185">Reference proteome</keyword>
<organism evidence="1 2">
    <name type="scientific">Pseudoalteromonas piscicida</name>
    <dbReference type="NCBI Taxonomy" id="43662"/>
    <lineage>
        <taxon>Bacteria</taxon>
        <taxon>Pseudomonadati</taxon>
        <taxon>Pseudomonadota</taxon>
        <taxon>Gammaproteobacteria</taxon>
        <taxon>Alteromonadales</taxon>
        <taxon>Pseudoalteromonadaceae</taxon>
        <taxon>Pseudoalteromonas</taxon>
    </lineage>
</organism>
<dbReference type="RefSeq" id="WP_099642527.1">
    <property type="nucleotide sequence ID" value="NZ_JAQPZX010000016.1"/>
</dbReference>
<comment type="caution">
    <text evidence="1">The sequence shown here is derived from an EMBL/GenBank/DDBJ whole genome shotgun (WGS) entry which is preliminary data.</text>
</comment>
<gene>
    <name evidence="1" type="ORF">CEX98_13165</name>
</gene>
<dbReference type="Pfam" id="PF11993">
    <property type="entry name" value="VC2046"/>
    <property type="match status" value="1"/>
</dbReference>
<evidence type="ECO:0000313" key="1">
    <source>
        <dbReference type="EMBL" id="PCK31248.1"/>
    </source>
</evidence>
<evidence type="ECO:0000313" key="2">
    <source>
        <dbReference type="Proteomes" id="UP000228621"/>
    </source>
</evidence>
<name>A0A2A5JPA6_PSEO7</name>
<dbReference type="OrthoDB" id="7061360at2"/>
<dbReference type="Proteomes" id="UP000228621">
    <property type="component" value="Unassembled WGS sequence"/>
</dbReference>
<protein>
    <submittedName>
        <fullName evidence="1">QueD like 2</fullName>
    </submittedName>
</protein>
<sequence length="173" mass="18964">MQIDGVLISESQLGSALNISVHETRSADFAMLLSMLSTDALDFSQFHLPKSEQIAKDNSEAALKKQFEVGPQKPLAPEEYNMLIGQHNAQLVAMGAMTTLKLKESLNPEPFAPRNDKKHIPLEVVENLEPAAKKRLAKTQGKLELVADKQMDAAGFYDQIAAGDMQSMLRVSA</sequence>
<dbReference type="AlphaFoldDB" id="A0A2A5JPA6"/>
<dbReference type="InterPro" id="IPR021879">
    <property type="entry name" value="VC2046_fam"/>
</dbReference>
<accession>A0A2A5JPA6</accession>
<dbReference type="EMBL" id="NKHF01000060">
    <property type="protein sequence ID" value="PCK31248.1"/>
    <property type="molecule type" value="Genomic_DNA"/>
</dbReference>
<proteinExistence type="predicted"/>